<feature type="domain" description="Formin FH3" evidence="2">
    <location>
        <begin position="423"/>
        <end position="587"/>
    </location>
</feature>
<dbReference type="Proteomes" id="UP001209878">
    <property type="component" value="Unassembled WGS sequence"/>
</dbReference>
<dbReference type="AlphaFoldDB" id="A0AAD9NL69"/>
<dbReference type="InterPro" id="IPR011989">
    <property type="entry name" value="ARM-like"/>
</dbReference>
<reference evidence="4" key="1">
    <citation type="journal article" date="2023" name="Mol. Biol. Evol.">
        <title>Third-Generation Sequencing Reveals the Adaptive Role of the Epigenome in Three Deep-Sea Polychaetes.</title>
        <authorList>
            <person name="Perez M."/>
            <person name="Aroh O."/>
            <person name="Sun Y."/>
            <person name="Lan Y."/>
            <person name="Juniper S.K."/>
            <person name="Young C.R."/>
            <person name="Angers B."/>
            <person name="Qian P.Y."/>
        </authorList>
    </citation>
    <scope>NUCLEOTIDE SEQUENCE</scope>
    <source>
        <strain evidence="4">R07B-5</strain>
    </source>
</reference>
<feature type="compositionally biased region" description="Acidic residues" evidence="1">
    <location>
        <begin position="69"/>
        <end position="85"/>
    </location>
</feature>
<name>A0AAD9NL69_RIDPI</name>
<dbReference type="SUPFAM" id="SSF48371">
    <property type="entry name" value="ARM repeat"/>
    <property type="match status" value="1"/>
</dbReference>
<feature type="region of interest" description="Disordered" evidence="1">
    <location>
        <begin position="162"/>
        <end position="221"/>
    </location>
</feature>
<dbReference type="PANTHER" id="PTHR46345">
    <property type="entry name" value="INVERTED FORMIN-2"/>
    <property type="match status" value="1"/>
</dbReference>
<dbReference type="GO" id="GO:0031267">
    <property type="term" value="F:small GTPase binding"/>
    <property type="evidence" value="ECO:0007669"/>
    <property type="project" value="InterPro"/>
</dbReference>
<feature type="domain" description="Formin GTPase-binding" evidence="3">
    <location>
        <begin position="131"/>
        <end position="354"/>
    </location>
</feature>
<accession>A0AAD9NL69</accession>
<dbReference type="InterPro" id="IPR010473">
    <property type="entry name" value="GTPase-bd"/>
</dbReference>
<evidence type="ECO:0000259" key="2">
    <source>
        <dbReference type="SMART" id="SM01139"/>
    </source>
</evidence>
<proteinExistence type="predicted"/>
<dbReference type="Pfam" id="PF06367">
    <property type="entry name" value="Drf_FH3"/>
    <property type="match status" value="1"/>
</dbReference>
<evidence type="ECO:0000313" key="5">
    <source>
        <dbReference type="Proteomes" id="UP001209878"/>
    </source>
</evidence>
<evidence type="ECO:0000313" key="4">
    <source>
        <dbReference type="EMBL" id="KAK2171234.1"/>
    </source>
</evidence>
<feature type="compositionally biased region" description="Basic and acidic residues" evidence="1">
    <location>
        <begin position="1"/>
        <end position="12"/>
    </location>
</feature>
<gene>
    <name evidence="4" type="ORF">NP493_1088g00029</name>
</gene>
<dbReference type="GO" id="GO:0030036">
    <property type="term" value="P:actin cytoskeleton organization"/>
    <property type="evidence" value="ECO:0007669"/>
    <property type="project" value="InterPro"/>
</dbReference>
<keyword evidence="5" id="KW-1185">Reference proteome</keyword>
<evidence type="ECO:0000256" key="1">
    <source>
        <dbReference type="SAM" id="MobiDB-lite"/>
    </source>
</evidence>
<evidence type="ECO:0000259" key="3">
    <source>
        <dbReference type="SMART" id="SM01140"/>
    </source>
</evidence>
<dbReference type="SMART" id="SM01139">
    <property type="entry name" value="Drf_FH3"/>
    <property type="match status" value="1"/>
</dbReference>
<feature type="compositionally biased region" description="Basic and acidic residues" evidence="1">
    <location>
        <begin position="46"/>
        <end position="68"/>
    </location>
</feature>
<feature type="compositionally biased region" description="Low complexity" evidence="1">
    <location>
        <begin position="171"/>
        <end position="184"/>
    </location>
</feature>
<evidence type="ECO:0008006" key="6">
    <source>
        <dbReference type="Google" id="ProtNLM"/>
    </source>
</evidence>
<dbReference type="Gene3D" id="1.25.10.10">
    <property type="entry name" value="Leucine-rich Repeat Variant"/>
    <property type="match status" value="1"/>
</dbReference>
<feature type="compositionally biased region" description="Basic and acidic residues" evidence="1">
    <location>
        <begin position="86"/>
        <end position="102"/>
    </location>
</feature>
<dbReference type="SMART" id="SM01140">
    <property type="entry name" value="Drf_GBD"/>
    <property type="match status" value="1"/>
</dbReference>
<dbReference type="InterPro" id="IPR010472">
    <property type="entry name" value="FH3_dom"/>
</dbReference>
<protein>
    <recommendedName>
        <fullName evidence="6">GBD/FH3 domain-containing protein</fullName>
    </recommendedName>
</protein>
<feature type="region of interest" description="Disordered" evidence="1">
    <location>
        <begin position="1"/>
        <end position="138"/>
    </location>
</feature>
<sequence length="587" mass="65838">MAETEKKTRDDRTEEETTPIQVDFQPLLTVHTVVSRDTPTRHRSRERQSDDDTRGCTQDDLHDTHDCTQDDQDDTHDCTQDDQDDTRDCTQDRIETNGKDTHDDDDLMNGVQSHNGKDIPGVSPSHSPGRISPADEADHQETLPEVSHLQTTTFVCTDVGENGTEISIHPSGNSSLSSTHQSQHSKGRNGTPDVTSQDRRNPDDVTTDLNGDSSKTKHVKRLPLGKLGRMNSLFAEKINSALTNFDLDRCDPDVCVSFLRNPSIKTYAALKRKLTKADKEWIQGFLDADGLEVLFSAIDVVGGRRVCQLADAMLLLECVSCVKELMNSKMVFDSFRQVTHHKPDAANAPAQLAVMTGVITIIYHRSSCILGRSGLFGKGYESVLDKLGAVEVSNSVSSSISGVGTLFFPFLAAIREAFGKRTERKLAIRKAFDLFGEKQKKQRYRFSMLVNELKASEVTSYSATLMAFINCLVVSNDDIHERVRTRNEFIGDRCRLHDKNVFVYSIHSNNCPYLVTVGLNILDILHSLREDDDDELQIQCDIFMDEKQEDDDALYEGQPQGVDLNSHVDVFNTIFKKVCRKMRFPVD</sequence>
<dbReference type="PANTHER" id="PTHR46345:SF8">
    <property type="entry name" value="FORMIN 3, ISOFORM B"/>
    <property type="match status" value="1"/>
</dbReference>
<organism evidence="4 5">
    <name type="scientific">Ridgeia piscesae</name>
    <name type="common">Tubeworm</name>
    <dbReference type="NCBI Taxonomy" id="27915"/>
    <lineage>
        <taxon>Eukaryota</taxon>
        <taxon>Metazoa</taxon>
        <taxon>Spiralia</taxon>
        <taxon>Lophotrochozoa</taxon>
        <taxon>Annelida</taxon>
        <taxon>Polychaeta</taxon>
        <taxon>Sedentaria</taxon>
        <taxon>Canalipalpata</taxon>
        <taxon>Sabellida</taxon>
        <taxon>Siboglinidae</taxon>
        <taxon>Ridgeia</taxon>
    </lineage>
</organism>
<dbReference type="InterPro" id="IPR016024">
    <property type="entry name" value="ARM-type_fold"/>
</dbReference>
<dbReference type="GO" id="GO:0003779">
    <property type="term" value="F:actin binding"/>
    <property type="evidence" value="ECO:0007669"/>
    <property type="project" value="InterPro"/>
</dbReference>
<dbReference type="EMBL" id="JAODUO010001088">
    <property type="protein sequence ID" value="KAK2171234.1"/>
    <property type="molecule type" value="Genomic_DNA"/>
</dbReference>
<comment type="caution">
    <text evidence="4">The sequence shown here is derived from an EMBL/GenBank/DDBJ whole genome shotgun (WGS) entry which is preliminary data.</text>
</comment>